<evidence type="ECO:0000313" key="6">
    <source>
        <dbReference type="EMBL" id="SMY24610.1"/>
    </source>
</evidence>
<dbReference type="FunFam" id="3.40.1400.10:FF:000004">
    <property type="entry name" value="Ribose 5-phosphate isomerase"/>
    <property type="match status" value="1"/>
</dbReference>
<keyword evidence="2" id="KW-0507">mRNA processing</keyword>
<reference evidence="6 7" key="1">
    <citation type="submission" date="2016-10" db="EMBL/GenBank/DDBJ databases">
        <authorList>
            <person name="Varghese N."/>
        </authorList>
    </citation>
    <scope>NUCLEOTIDE SEQUENCE [LARGE SCALE GENOMIC DNA]</scope>
</reference>
<dbReference type="NCBIfam" id="TIGR00689">
    <property type="entry name" value="rpiB_lacA_lacB"/>
    <property type="match status" value="1"/>
</dbReference>
<dbReference type="InterPro" id="IPR002483">
    <property type="entry name" value="PWI_dom"/>
</dbReference>
<dbReference type="GO" id="GO:0016853">
    <property type="term" value="F:isomerase activity"/>
    <property type="evidence" value="ECO:0007669"/>
    <property type="project" value="UniProtKB-KW"/>
</dbReference>
<dbReference type="InterPro" id="IPR036483">
    <property type="entry name" value="PWI_dom_sf"/>
</dbReference>
<evidence type="ECO:0000256" key="2">
    <source>
        <dbReference type="ARBA" id="ARBA00022664"/>
    </source>
</evidence>
<dbReference type="GO" id="GO:0006397">
    <property type="term" value="P:mRNA processing"/>
    <property type="evidence" value="ECO:0007669"/>
    <property type="project" value="UniProtKB-KW"/>
</dbReference>
<evidence type="ECO:0000313" key="7">
    <source>
        <dbReference type="Proteomes" id="UP000215453"/>
    </source>
</evidence>
<organism evidence="6 7">
    <name type="scientific">Zymoseptoria tritici ST99CH_1A5</name>
    <dbReference type="NCBI Taxonomy" id="1276529"/>
    <lineage>
        <taxon>Eukaryota</taxon>
        <taxon>Fungi</taxon>
        <taxon>Dikarya</taxon>
        <taxon>Ascomycota</taxon>
        <taxon>Pezizomycotina</taxon>
        <taxon>Dothideomycetes</taxon>
        <taxon>Dothideomycetidae</taxon>
        <taxon>Mycosphaerellales</taxon>
        <taxon>Mycosphaerellaceae</taxon>
        <taxon>Zymoseptoria</taxon>
    </lineage>
</organism>
<dbReference type="InterPro" id="IPR036569">
    <property type="entry name" value="RpiB_LacA_LacB_sf"/>
</dbReference>
<evidence type="ECO:0000256" key="4">
    <source>
        <dbReference type="SAM" id="Coils"/>
    </source>
</evidence>
<dbReference type="PROSITE" id="PS51025">
    <property type="entry name" value="PWI"/>
    <property type="match status" value="1"/>
</dbReference>
<dbReference type="SUPFAM" id="SSF89623">
    <property type="entry name" value="Ribose/Galactose isomerase RpiB/AlsB"/>
    <property type="match status" value="1"/>
</dbReference>
<dbReference type="SMART" id="SM00311">
    <property type="entry name" value="PWI"/>
    <property type="match status" value="1"/>
</dbReference>
<accession>A0A1Y6LMG3</accession>
<dbReference type="NCBIfam" id="NF004051">
    <property type="entry name" value="PRK05571.1"/>
    <property type="match status" value="1"/>
</dbReference>
<keyword evidence="4" id="KW-0175">Coiled coil</keyword>
<dbReference type="NCBIfam" id="TIGR02133">
    <property type="entry name" value="RPI_actino"/>
    <property type="match status" value="1"/>
</dbReference>
<sequence>MPSRQVNLPLIQNWVKQEVVRLLDNEDDIVIGMICTMLENKTPDIKKLQTDIAGFLDKDTAAFCLSLWKLCLSAQEDPNGIPKELIEAKKEELKQERLAEDKARELLEAEAAEEVVVDEVIVDTTAIMVVGHRRDSRGHLQEGLMDRRDGLTATSQHSEVATVVEILTTTVPDAGNAQAQVGGHQHAIDRRPEDAAVVTPAQTSRALHHRERPELRAAKTRRIPQTSTPVSQNVVDRAHHHLGDAKVHLAAATACARHLHAVDALALDQSTAGTAAQEIAARRIDLREIKADARQTSYSRGIIGHPTVIVSKSLVVPARHTAHLAASEGLHSRMPIVIASPATGHFMTFPTYSLCSQFFTRHPARNDSSLDSCETANHATTQALTMASTSGLVIAMGADEAGCGYKNKIKADLEADPRVAEVIDVGVNESSDKTAYPHPAVDAAKLIAAGKADRGLLICGTGLGVAISANKVPGIRAVTAHDSFSVERAILSNDAQVLCMGERVIGIELARRLVKEWIGYKFDTSSASAQKVEAIMEHERTNFGLSK</sequence>
<dbReference type="Pfam" id="PF02502">
    <property type="entry name" value="LacAB_rpiB"/>
    <property type="match status" value="1"/>
</dbReference>
<dbReference type="Gene3D" id="1.20.1390.10">
    <property type="entry name" value="PWI domain"/>
    <property type="match status" value="1"/>
</dbReference>
<name>A0A1Y6LMG3_ZYMTR</name>
<evidence type="ECO:0000256" key="3">
    <source>
        <dbReference type="ARBA" id="ARBA00023235"/>
    </source>
</evidence>
<dbReference type="PANTHER" id="PTHR43732:SF1">
    <property type="entry name" value="RIBOSE 5-PHOSPHATE ISOMERASE"/>
    <property type="match status" value="1"/>
</dbReference>
<dbReference type="PANTHER" id="PTHR43732">
    <property type="entry name" value="RIBOSE 5-PHOSPHATE ISOMERASE-RELATED"/>
    <property type="match status" value="1"/>
</dbReference>
<gene>
    <name evidence="6" type="ORF">ZT1A5_G6051</name>
</gene>
<dbReference type="EMBL" id="LT882680">
    <property type="protein sequence ID" value="SMY24610.1"/>
    <property type="molecule type" value="Genomic_DNA"/>
</dbReference>
<dbReference type="AlphaFoldDB" id="A0A1Y6LMG3"/>
<dbReference type="Pfam" id="PF01480">
    <property type="entry name" value="PWI"/>
    <property type="match status" value="1"/>
</dbReference>
<dbReference type="InterPro" id="IPR003500">
    <property type="entry name" value="RpiB_LacA_LacB"/>
</dbReference>
<dbReference type="InterPro" id="IPR051812">
    <property type="entry name" value="SPI_LacAB/RpiB"/>
</dbReference>
<feature type="coiled-coil region" evidence="4">
    <location>
        <begin position="83"/>
        <end position="110"/>
    </location>
</feature>
<dbReference type="Proteomes" id="UP000215453">
    <property type="component" value="Chromosome 5"/>
</dbReference>
<keyword evidence="3" id="KW-0413">Isomerase</keyword>
<evidence type="ECO:0000259" key="5">
    <source>
        <dbReference type="PROSITE" id="PS51025"/>
    </source>
</evidence>
<protein>
    <recommendedName>
        <fullName evidence="5">PWI domain-containing protein</fullName>
    </recommendedName>
</protein>
<dbReference type="Gene3D" id="3.40.1400.10">
    <property type="entry name" value="Sugar-phosphate isomerase, RpiB/LacA/LacB"/>
    <property type="match status" value="1"/>
</dbReference>
<dbReference type="InterPro" id="IPR011860">
    <property type="entry name" value="Rib-5-P_Isoase_Actino"/>
</dbReference>
<comment type="similarity">
    <text evidence="1">Belongs to the LacAB/RpiB family.</text>
</comment>
<feature type="domain" description="PWI" evidence="5">
    <location>
        <begin position="1"/>
        <end position="88"/>
    </location>
</feature>
<dbReference type="GO" id="GO:0005975">
    <property type="term" value="P:carbohydrate metabolic process"/>
    <property type="evidence" value="ECO:0007669"/>
    <property type="project" value="InterPro"/>
</dbReference>
<proteinExistence type="inferred from homology"/>
<dbReference type="SUPFAM" id="SSF101233">
    <property type="entry name" value="PWI domain"/>
    <property type="match status" value="1"/>
</dbReference>
<evidence type="ECO:0000256" key="1">
    <source>
        <dbReference type="ARBA" id="ARBA00008754"/>
    </source>
</evidence>